<evidence type="ECO:0000256" key="3">
    <source>
        <dbReference type="ARBA" id="ARBA00022692"/>
    </source>
</evidence>
<evidence type="ECO:0000313" key="7">
    <source>
        <dbReference type="EMBL" id="CTQ31509.1"/>
    </source>
</evidence>
<evidence type="ECO:0000313" key="8">
    <source>
        <dbReference type="Proteomes" id="UP000048908"/>
    </source>
</evidence>
<comment type="similarity">
    <text evidence="2 6">Belongs to the SURF1 family.</text>
</comment>
<protein>
    <recommendedName>
        <fullName evidence="6">SURF1-like protein</fullName>
    </recommendedName>
</protein>
<dbReference type="Proteomes" id="UP000048908">
    <property type="component" value="Unassembled WGS sequence"/>
</dbReference>
<dbReference type="PANTHER" id="PTHR23427:SF2">
    <property type="entry name" value="SURFEIT LOCUS PROTEIN 1"/>
    <property type="match status" value="1"/>
</dbReference>
<sequence>MRLILPLLFGLAGAAVLISLGFWQLQRLDWKTGVIARIEARIDAEPVPLPADPDPAKDNFVPVALTGQVAGDPLRVLGAWRGAGSGYRIVVPVLTDGGRRVLVDLGVVPLDAARAAALPLPGQPVTLTGNLNWPDDRDDGTPPPDGDTWFARDVPAMAAVLQTEPLLVVARTVEPALAPTPAPVGTEGIRNSHLGYAIQWFGLAAVWLGMTVFLLWRIRRRTL</sequence>
<reference evidence="7 8" key="1">
    <citation type="submission" date="2015-07" db="EMBL/GenBank/DDBJ databases">
        <authorList>
            <person name="Noorani M."/>
        </authorList>
    </citation>
    <scope>NUCLEOTIDE SEQUENCE [LARGE SCALE GENOMIC DNA]</scope>
    <source>
        <strain evidence="7 8">CECT 5088</strain>
    </source>
</reference>
<keyword evidence="3 6" id="KW-0812">Transmembrane</keyword>
<dbReference type="CDD" id="cd06662">
    <property type="entry name" value="SURF1"/>
    <property type="match status" value="1"/>
</dbReference>
<dbReference type="InterPro" id="IPR045214">
    <property type="entry name" value="Surf1/Surf4"/>
</dbReference>
<keyword evidence="4 6" id="KW-1133">Transmembrane helix</keyword>
<dbReference type="AlphaFoldDB" id="A0A0M6XK80"/>
<dbReference type="Pfam" id="PF02104">
    <property type="entry name" value="SURF1"/>
    <property type="match status" value="1"/>
</dbReference>
<accession>A0A0M6XK80</accession>
<keyword evidence="5 6" id="KW-0472">Membrane</keyword>
<keyword evidence="6" id="KW-1003">Cell membrane</keyword>
<dbReference type="RefSeq" id="WP_055680986.1">
    <property type="nucleotide sequence ID" value="NZ_CXPG01000009.1"/>
</dbReference>
<evidence type="ECO:0000256" key="2">
    <source>
        <dbReference type="ARBA" id="ARBA00007165"/>
    </source>
</evidence>
<name>A0A0M6XK80_9RHOB</name>
<evidence type="ECO:0000256" key="4">
    <source>
        <dbReference type="ARBA" id="ARBA00022989"/>
    </source>
</evidence>
<dbReference type="PANTHER" id="PTHR23427">
    <property type="entry name" value="SURFEIT LOCUS PROTEIN"/>
    <property type="match status" value="1"/>
</dbReference>
<evidence type="ECO:0000256" key="6">
    <source>
        <dbReference type="RuleBase" id="RU363076"/>
    </source>
</evidence>
<dbReference type="PROSITE" id="PS50895">
    <property type="entry name" value="SURF1"/>
    <property type="match status" value="1"/>
</dbReference>
<evidence type="ECO:0000256" key="1">
    <source>
        <dbReference type="ARBA" id="ARBA00004370"/>
    </source>
</evidence>
<evidence type="ECO:0000256" key="5">
    <source>
        <dbReference type="ARBA" id="ARBA00023136"/>
    </source>
</evidence>
<dbReference type="GO" id="GO:0005886">
    <property type="term" value="C:plasma membrane"/>
    <property type="evidence" value="ECO:0007669"/>
    <property type="project" value="UniProtKB-SubCell"/>
</dbReference>
<gene>
    <name evidence="7" type="ORF">JAN5088_00267</name>
</gene>
<comment type="subcellular location">
    <subcellularLocation>
        <location evidence="6">Cell membrane</location>
        <topology evidence="6">Multi-pass membrane protein</topology>
    </subcellularLocation>
    <subcellularLocation>
        <location evidence="1">Membrane</location>
    </subcellularLocation>
</comment>
<feature type="transmembrane region" description="Helical" evidence="6">
    <location>
        <begin position="197"/>
        <end position="216"/>
    </location>
</feature>
<dbReference type="OrthoDB" id="6079986at2"/>
<organism evidence="7 8">
    <name type="scientific">Jannaschia rubra</name>
    <dbReference type="NCBI Taxonomy" id="282197"/>
    <lineage>
        <taxon>Bacteria</taxon>
        <taxon>Pseudomonadati</taxon>
        <taxon>Pseudomonadota</taxon>
        <taxon>Alphaproteobacteria</taxon>
        <taxon>Rhodobacterales</taxon>
        <taxon>Roseobacteraceae</taxon>
        <taxon>Jannaschia</taxon>
    </lineage>
</organism>
<dbReference type="STRING" id="282197.SAMN04488517_101150"/>
<keyword evidence="8" id="KW-1185">Reference proteome</keyword>
<comment type="caution">
    <text evidence="6">Lacks conserved residue(s) required for the propagation of feature annotation.</text>
</comment>
<dbReference type="InterPro" id="IPR002994">
    <property type="entry name" value="Surf1/Shy1"/>
</dbReference>
<proteinExistence type="inferred from homology"/>
<dbReference type="EMBL" id="CXPG01000009">
    <property type="protein sequence ID" value="CTQ31509.1"/>
    <property type="molecule type" value="Genomic_DNA"/>
</dbReference>